<name>A0A1F6Y8I8_9BACT</name>
<dbReference type="EMBL" id="MFVV01000037">
    <property type="protein sequence ID" value="OGJ02656.1"/>
    <property type="molecule type" value="Genomic_DNA"/>
</dbReference>
<comment type="caution">
    <text evidence="7">The sequence shown here is derived from an EMBL/GenBank/DDBJ whole genome shotgun (WGS) entry which is preliminary data.</text>
</comment>
<dbReference type="InterPro" id="IPR001958">
    <property type="entry name" value="Tet-R_TetA/multi-R_MdtG-like"/>
</dbReference>
<organism evidence="7 8">
    <name type="scientific">Candidatus Nomurabacteria bacterium RIFCSPLOWO2_12_FULL_46_14</name>
    <dbReference type="NCBI Taxonomy" id="1801797"/>
    <lineage>
        <taxon>Bacteria</taxon>
        <taxon>Candidatus Nomuraibacteriota</taxon>
    </lineage>
</organism>
<dbReference type="GO" id="GO:0016020">
    <property type="term" value="C:membrane"/>
    <property type="evidence" value="ECO:0007669"/>
    <property type="project" value="UniProtKB-SubCell"/>
</dbReference>
<evidence type="ECO:0000256" key="1">
    <source>
        <dbReference type="ARBA" id="ARBA00004141"/>
    </source>
</evidence>
<keyword evidence="5 6" id="KW-0472">Membrane</keyword>
<dbReference type="Proteomes" id="UP000176192">
    <property type="component" value="Unassembled WGS sequence"/>
</dbReference>
<feature type="transmembrane region" description="Helical" evidence="6">
    <location>
        <begin position="262"/>
        <end position="284"/>
    </location>
</feature>
<dbReference type="Pfam" id="PF01594">
    <property type="entry name" value="AI-2E_transport"/>
    <property type="match status" value="1"/>
</dbReference>
<feature type="transmembrane region" description="Helical" evidence="6">
    <location>
        <begin position="199"/>
        <end position="218"/>
    </location>
</feature>
<dbReference type="PRINTS" id="PR01035">
    <property type="entry name" value="TCRTETA"/>
</dbReference>
<gene>
    <name evidence="7" type="ORF">A3G06_01130</name>
</gene>
<dbReference type="GO" id="GO:0022857">
    <property type="term" value="F:transmembrane transporter activity"/>
    <property type="evidence" value="ECO:0007669"/>
    <property type="project" value="InterPro"/>
</dbReference>
<feature type="transmembrane region" description="Helical" evidence="6">
    <location>
        <begin position="224"/>
        <end position="255"/>
    </location>
</feature>
<reference evidence="7 8" key="1">
    <citation type="journal article" date="2016" name="Nat. Commun.">
        <title>Thousands of microbial genomes shed light on interconnected biogeochemical processes in an aquifer system.</title>
        <authorList>
            <person name="Anantharaman K."/>
            <person name="Brown C.T."/>
            <person name="Hug L.A."/>
            <person name="Sharon I."/>
            <person name="Castelle C.J."/>
            <person name="Probst A.J."/>
            <person name="Thomas B.C."/>
            <person name="Singh A."/>
            <person name="Wilkins M.J."/>
            <person name="Karaoz U."/>
            <person name="Brodie E.L."/>
            <person name="Williams K.H."/>
            <person name="Hubbard S.S."/>
            <person name="Banfield J.F."/>
        </authorList>
    </citation>
    <scope>NUCLEOTIDE SEQUENCE [LARGE SCALE GENOMIC DNA]</scope>
</reference>
<feature type="transmembrane region" description="Helical" evidence="6">
    <location>
        <begin position="59"/>
        <end position="84"/>
    </location>
</feature>
<evidence type="ECO:0000256" key="3">
    <source>
        <dbReference type="ARBA" id="ARBA00022692"/>
    </source>
</evidence>
<keyword evidence="4 6" id="KW-1133">Transmembrane helix</keyword>
<accession>A0A1F6Y8I8</accession>
<dbReference type="InterPro" id="IPR002549">
    <property type="entry name" value="AI-2E-like"/>
</dbReference>
<evidence type="ECO:0000313" key="7">
    <source>
        <dbReference type="EMBL" id="OGJ02656.1"/>
    </source>
</evidence>
<feature type="transmembrane region" description="Helical" evidence="6">
    <location>
        <begin position="31"/>
        <end position="47"/>
    </location>
</feature>
<feature type="transmembrane region" description="Helical" evidence="6">
    <location>
        <begin position="296"/>
        <end position="325"/>
    </location>
</feature>
<evidence type="ECO:0000313" key="8">
    <source>
        <dbReference type="Proteomes" id="UP000176192"/>
    </source>
</evidence>
<comment type="subcellular location">
    <subcellularLocation>
        <location evidence="1">Membrane</location>
        <topology evidence="1">Multi-pass membrane protein</topology>
    </subcellularLocation>
</comment>
<evidence type="ECO:0000256" key="6">
    <source>
        <dbReference type="SAM" id="Phobius"/>
    </source>
</evidence>
<proteinExistence type="inferred from homology"/>
<feature type="transmembrane region" description="Helical" evidence="6">
    <location>
        <begin position="9"/>
        <end position="25"/>
    </location>
</feature>
<sequence>MQTKIIERYFFFGLLLATFIFTFLIFRPFWVVLVLGISFSIVLYPLYESLTQKRAPSWLAALITLLFFIIVLVGPLLVIGNIVFNQSQDLYQTVAGSKGSFLQSVENSINQILPRDMAINVNQKASDLIYSISDNIAKIFETTLTTLFSFILMLLSIFYFLKDGAKWRKSLIVLSPLADKDDEKIIERLAIAVNGVMRGYLLIAIVQGALMGIGLFIFGVPNPALWGVVAAVASLIPTIGTALVSVPAIIFLFAIGETGQAIGLLVWASIAVGTIDNFLAPYVVGRKVNISPLLMLFAVLGGLSFLGPVGILVGPLTLSLLYTLISIYRSEFKPAL</sequence>
<comment type="similarity">
    <text evidence="2">Belongs to the autoinducer-2 exporter (AI-2E) (TC 2.A.86) family.</text>
</comment>
<evidence type="ECO:0000256" key="5">
    <source>
        <dbReference type="ARBA" id="ARBA00023136"/>
    </source>
</evidence>
<feature type="transmembrane region" description="Helical" evidence="6">
    <location>
        <begin position="143"/>
        <end position="161"/>
    </location>
</feature>
<dbReference type="PANTHER" id="PTHR21716">
    <property type="entry name" value="TRANSMEMBRANE PROTEIN"/>
    <property type="match status" value="1"/>
</dbReference>
<evidence type="ECO:0000256" key="4">
    <source>
        <dbReference type="ARBA" id="ARBA00022989"/>
    </source>
</evidence>
<dbReference type="STRING" id="1801797.A3G06_01130"/>
<keyword evidence="3 6" id="KW-0812">Transmembrane</keyword>
<protein>
    <recommendedName>
        <fullName evidence="9">AI-2E family transporter</fullName>
    </recommendedName>
</protein>
<evidence type="ECO:0000256" key="2">
    <source>
        <dbReference type="ARBA" id="ARBA00009773"/>
    </source>
</evidence>
<evidence type="ECO:0008006" key="9">
    <source>
        <dbReference type="Google" id="ProtNLM"/>
    </source>
</evidence>
<dbReference type="AlphaFoldDB" id="A0A1F6Y8I8"/>
<dbReference type="PANTHER" id="PTHR21716:SF4">
    <property type="entry name" value="TRANSMEMBRANE PROTEIN 245"/>
    <property type="match status" value="1"/>
</dbReference>